<name>A0A9Q0NDQ2_9DIPT</name>
<evidence type="ECO:0000256" key="8">
    <source>
        <dbReference type="ARBA" id="ARBA00079982"/>
    </source>
</evidence>
<accession>A0A9Q0NDQ2</accession>
<comment type="catalytic activity">
    <reaction evidence="4">
        <text>(5R)-5-O-[alpha-D-glucosyl-(1-&gt;2)-beta-D-galactosyl]-5-hydroxy-L-lysyl-[collagen] + H2O = (5R)-5-O-(beta-D-galactosyl)-5-hydroxy-L-lysyl-[collagen] + D-glucose</text>
        <dbReference type="Rhea" id="RHEA:11068"/>
        <dbReference type="Rhea" id="RHEA-COMP:12753"/>
        <dbReference type="Rhea" id="RHEA-COMP:12754"/>
        <dbReference type="ChEBI" id="CHEBI:4167"/>
        <dbReference type="ChEBI" id="CHEBI:15377"/>
        <dbReference type="ChEBI" id="CHEBI:133443"/>
        <dbReference type="ChEBI" id="CHEBI:133452"/>
        <dbReference type="EC" id="3.2.1.107"/>
    </reaction>
</comment>
<dbReference type="AlphaFoldDB" id="A0A9Q0NDQ2"/>
<dbReference type="EC" id="3.2.1.107" evidence="6"/>
<evidence type="ECO:0000313" key="10">
    <source>
        <dbReference type="EMBL" id="KAJ6648423.1"/>
    </source>
</evidence>
<evidence type="ECO:0000256" key="7">
    <source>
        <dbReference type="ARBA" id="ARBA00071505"/>
    </source>
</evidence>
<dbReference type="FunFam" id="1.50.10.10:FF:000023">
    <property type="entry name" value="Protein-glucosylgalactosylhydroxylysine glucosidase"/>
    <property type="match status" value="1"/>
</dbReference>
<keyword evidence="2" id="KW-0378">Hydrolase</keyword>
<keyword evidence="11" id="KW-1185">Reference proteome</keyword>
<dbReference type="EMBL" id="WJQU01000001">
    <property type="protein sequence ID" value="KAJ6648423.1"/>
    <property type="molecule type" value="Genomic_DNA"/>
</dbReference>
<keyword evidence="3" id="KW-0326">Glycosidase</keyword>
<evidence type="ECO:0000313" key="11">
    <source>
        <dbReference type="Proteomes" id="UP001151699"/>
    </source>
</evidence>
<protein>
    <recommendedName>
        <fullName evidence="7">Protein-glucosylgalactosylhydroxylysine glucosidase</fullName>
        <ecNumber evidence="6">3.2.1.107</ecNumber>
    </recommendedName>
    <alternativeName>
        <fullName evidence="8">Acid trehalase-like protein 1</fullName>
    </alternativeName>
</protein>
<evidence type="ECO:0000256" key="6">
    <source>
        <dbReference type="ARBA" id="ARBA00066430"/>
    </source>
</evidence>
<evidence type="ECO:0000256" key="4">
    <source>
        <dbReference type="ARBA" id="ARBA00051415"/>
    </source>
</evidence>
<dbReference type="InterPro" id="IPR012341">
    <property type="entry name" value="6hp_glycosidase-like_sf"/>
</dbReference>
<dbReference type="InterPro" id="IPR008928">
    <property type="entry name" value="6-hairpin_glycosidase_sf"/>
</dbReference>
<reference evidence="10" key="1">
    <citation type="submission" date="2022-07" db="EMBL/GenBank/DDBJ databases">
        <authorList>
            <person name="Trinca V."/>
            <person name="Uliana J.V.C."/>
            <person name="Torres T.T."/>
            <person name="Ward R.J."/>
            <person name="Monesi N."/>
        </authorList>
    </citation>
    <scope>NUCLEOTIDE SEQUENCE</scope>
    <source>
        <strain evidence="10">HSMRA1968</strain>
        <tissue evidence="10">Whole embryos</tissue>
    </source>
</reference>
<comment type="similarity">
    <text evidence="1">Belongs to the glycosyl hydrolase 65 family.</text>
</comment>
<dbReference type="GO" id="GO:0047402">
    <property type="term" value="F:protein-glucosylgalactosylhydroxylysine glucosidase activity"/>
    <property type="evidence" value="ECO:0007669"/>
    <property type="project" value="UniProtKB-EC"/>
</dbReference>
<organism evidence="10 11">
    <name type="scientific">Pseudolycoriella hygida</name>
    <dbReference type="NCBI Taxonomy" id="35572"/>
    <lineage>
        <taxon>Eukaryota</taxon>
        <taxon>Metazoa</taxon>
        <taxon>Ecdysozoa</taxon>
        <taxon>Arthropoda</taxon>
        <taxon>Hexapoda</taxon>
        <taxon>Insecta</taxon>
        <taxon>Pterygota</taxon>
        <taxon>Neoptera</taxon>
        <taxon>Endopterygota</taxon>
        <taxon>Diptera</taxon>
        <taxon>Nematocera</taxon>
        <taxon>Sciaroidea</taxon>
        <taxon>Sciaridae</taxon>
        <taxon>Pseudolycoriella</taxon>
    </lineage>
</organism>
<sequence>MKAPTMSNGHIGFVVYNDAVHINGVYNGRTGESHRARIPNYARVQFEMCGAFTQGDSCTYSLDVRQGIFRTTSDYDGYSVELVTYAHRYFDKTIVNHVTIRRYEPGTSDIYTVRLLNLPGSNSVDFDTVSETIQTFDGVLTTVVHLRTRITEHESYQENPREVYIYSQAVDDTIQLQSNEDERTFTYITSFGSDKGTIANIEDEYRLLLPIRDTILSSHTDEWNKFWTSSGISVEGNDELDKSIHSSLFFLSSALPSLNTSGIYQIPFYGLAPSGLGRGGILLSEYQGHSFWDTEIWMLPPVLLLEPEWSKAALNYRYQGRNAAADIAKDTGYEGYRFPWEGGYTGCETTPDCCPQNPFYQQHITAGVAYAYRSQFFATHDEEWMKSEGCEMTYKTAEFWASRVFYNSTDKLYEIIGVMGPDEDVWDVSNNPYTNVIAAYNLFFGEYAACYCNQFFPSLYNKTNGWDKIARGIRLLHDEARDYTPQHETFEPIVEIKQADTVLLGYPLMYPLATSTLRNNLNIYGNWTREDGPGMTWAMHAIGHMDIGEVPSEEMFQRSYDPYIRRPFYTWQEVVEPFVGVGNFITGAGGFLQLMLNGYGGIRLYSDRMTISGTLLPPNTTKLTINGFKYLNGEFSLEQTETSLRLTVKRFGNVNILVDDDLTKTQTIEFLPRSSNIFDSCQMAENIINIPTDF</sequence>
<dbReference type="SUPFAM" id="SSF48208">
    <property type="entry name" value="Six-hairpin glycosidases"/>
    <property type="match status" value="1"/>
</dbReference>
<feature type="non-terminal residue" evidence="10">
    <location>
        <position position="1"/>
    </location>
</feature>
<dbReference type="Gene3D" id="1.50.10.10">
    <property type="match status" value="1"/>
</dbReference>
<dbReference type="GO" id="GO:0005975">
    <property type="term" value="P:carbohydrate metabolic process"/>
    <property type="evidence" value="ECO:0007669"/>
    <property type="project" value="InterPro"/>
</dbReference>
<dbReference type="Proteomes" id="UP001151699">
    <property type="component" value="Chromosome A"/>
</dbReference>
<evidence type="ECO:0000256" key="5">
    <source>
        <dbReference type="ARBA" id="ARBA00053339"/>
    </source>
</evidence>
<evidence type="ECO:0000259" key="9">
    <source>
        <dbReference type="Pfam" id="PF03632"/>
    </source>
</evidence>
<dbReference type="InterPro" id="IPR005195">
    <property type="entry name" value="Glyco_hydro_65_M"/>
</dbReference>
<comment type="function">
    <text evidence="5">Catalyzes the hydrolysis of glucose from the disaccharide unit linked to hydroxylysine residues of collagen and collagen-like proteins.</text>
</comment>
<feature type="domain" description="Glycoside hydrolase family 65 central catalytic" evidence="9">
    <location>
        <begin position="282"/>
        <end position="490"/>
    </location>
</feature>
<dbReference type="OrthoDB" id="200349at2759"/>
<proteinExistence type="inferred from homology"/>
<dbReference type="PANTHER" id="PTHR11051">
    <property type="entry name" value="GLYCOSYL HYDROLASE-RELATED"/>
    <property type="match status" value="1"/>
</dbReference>
<dbReference type="Pfam" id="PF03632">
    <property type="entry name" value="Glyco_hydro_65m"/>
    <property type="match status" value="1"/>
</dbReference>
<comment type="caution">
    <text evidence="10">The sequence shown here is derived from an EMBL/GenBank/DDBJ whole genome shotgun (WGS) entry which is preliminary data.</text>
</comment>
<evidence type="ECO:0000256" key="1">
    <source>
        <dbReference type="ARBA" id="ARBA00006768"/>
    </source>
</evidence>
<gene>
    <name evidence="10" type="primary">Pgghg</name>
    <name evidence="10" type="ORF">Bhyg_03651</name>
</gene>
<dbReference type="PANTHER" id="PTHR11051:SF8">
    <property type="entry name" value="PROTEIN-GLUCOSYLGALACTOSYLHYDROXYLYSINE GLUCOSIDASE"/>
    <property type="match status" value="1"/>
</dbReference>
<evidence type="ECO:0000256" key="3">
    <source>
        <dbReference type="ARBA" id="ARBA00023295"/>
    </source>
</evidence>
<evidence type="ECO:0000256" key="2">
    <source>
        <dbReference type="ARBA" id="ARBA00022801"/>
    </source>
</evidence>